<organism evidence="1 2">
    <name type="scientific">Meloidogyne enterolobii</name>
    <name type="common">Root-knot nematode worm</name>
    <name type="synonym">Meloidogyne mayaguensis</name>
    <dbReference type="NCBI Taxonomy" id="390850"/>
    <lineage>
        <taxon>Eukaryota</taxon>
        <taxon>Metazoa</taxon>
        <taxon>Ecdysozoa</taxon>
        <taxon>Nematoda</taxon>
        <taxon>Chromadorea</taxon>
        <taxon>Rhabditida</taxon>
        <taxon>Tylenchina</taxon>
        <taxon>Tylenchomorpha</taxon>
        <taxon>Tylenchoidea</taxon>
        <taxon>Meloidogynidae</taxon>
        <taxon>Meloidogyninae</taxon>
        <taxon>Meloidogyne</taxon>
    </lineage>
</organism>
<comment type="caution">
    <text evidence="1">The sequence shown here is derived from an EMBL/GenBank/DDBJ whole genome shotgun (WGS) entry which is preliminary data.</text>
</comment>
<evidence type="ECO:0000313" key="1">
    <source>
        <dbReference type="EMBL" id="CAK5080792.1"/>
    </source>
</evidence>
<protein>
    <submittedName>
        <fullName evidence="1">Uncharacterized protein</fullName>
    </submittedName>
</protein>
<evidence type="ECO:0000313" key="2">
    <source>
        <dbReference type="Proteomes" id="UP001497535"/>
    </source>
</evidence>
<accession>A0ACB0ZNZ4</accession>
<keyword evidence="2" id="KW-1185">Reference proteome</keyword>
<dbReference type="Proteomes" id="UP001497535">
    <property type="component" value="Unassembled WGS sequence"/>
</dbReference>
<name>A0ACB0ZNZ4_MELEN</name>
<reference evidence="1" key="1">
    <citation type="submission" date="2023-11" db="EMBL/GenBank/DDBJ databases">
        <authorList>
            <person name="Poullet M."/>
        </authorList>
    </citation>
    <scope>NUCLEOTIDE SEQUENCE</scope>
    <source>
        <strain evidence="1">E1834</strain>
    </source>
</reference>
<gene>
    <name evidence="1" type="ORF">MENTE1834_LOCUS27987</name>
</gene>
<dbReference type="EMBL" id="CAVMJV010000042">
    <property type="protein sequence ID" value="CAK5080792.1"/>
    <property type="molecule type" value="Genomic_DNA"/>
</dbReference>
<sequence length="93" mass="10033">MVIINSALISFTSIILSNSGALGHAFSSSLKNAGPCHQHLFTFKSSQFVPRVAIRRLVAMSAIFNSVGTYFHLISGDFLISSILLLIKIGCFS</sequence>
<proteinExistence type="predicted"/>